<dbReference type="Proteomes" id="UP001177023">
    <property type="component" value="Unassembled WGS sequence"/>
</dbReference>
<dbReference type="AlphaFoldDB" id="A0AA36G5V6"/>
<accession>A0AA36G5V6</accession>
<organism evidence="1 2">
    <name type="scientific">Mesorhabditis spiculigera</name>
    <dbReference type="NCBI Taxonomy" id="96644"/>
    <lineage>
        <taxon>Eukaryota</taxon>
        <taxon>Metazoa</taxon>
        <taxon>Ecdysozoa</taxon>
        <taxon>Nematoda</taxon>
        <taxon>Chromadorea</taxon>
        <taxon>Rhabditida</taxon>
        <taxon>Rhabditina</taxon>
        <taxon>Rhabditomorpha</taxon>
        <taxon>Rhabditoidea</taxon>
        <taxon>Rhabditidae</taxon>
        <taxon>Mesorhabditinae</taxon>
        <taxon>Mesorhabditis</taxon>
    </lineage>
</organism>
<sequence>MFANNLTQNGWMAVAFQGQACKQIENEGGACMASTPVTECSWVNQNNLMGSLSWNDAQPKNVRIANVDGLMKAANFTTLIATQIGSMTYCKVSQLVSQAPLTGVADMDKVFQANPALNYTILNAVGPGNGTVLAIHTSTNLSPTRIPIVFANSNETTVASTPETTTPVTAAITEVR</sequence>
<feature type="non-terminal residue" evidence="1">
    <location>
        <position position="1"/>
    </location>
</feature>
<reference evidence="1" key="1">
    <citation type="submission" date="2023-06" db="EMBL/GenBank/DDBJ databases">
        <authorList>
            <person name="Delattre M."/>
        </authorList>
    </citation>
    <scope>NUCLEOTIDE SEQUENCE</scope>
    <source>
        <strain evidence="1">AF72</strain>
    </source>
</reference>
<evidence type="ECO:0000313" key="1">
    <source>
        <dbReference type="EMBL" id="CAJ0580532.1"/>
    </source>
</evidence>
<protein>
    <submittedName>
        <fullName evidence="1">Uncharacterized protein</fullName>
    </submittedName>
</protein>
<comment type="caution">
    <text evidence="1">The sequence shown here is derived from an EMBL/GenBank/DDBJ whole genome shotgun (WGS) entry which is preliminary data.</text>
</comment>
<dbReference type="EMBL" id="CATQJA010002659">
    <property type="protein sequence ID" value="CAJ0580532.1"/>
    <property type="molecule type" value="Genomic_DNA"/>
</dbReference>
<name>A0AA36G5V6_9BILA</name>
<keyword evidence="2" id="KW-1185">Reference proteome</keyword>
<gene>
    <name evidence="1" type="ORF">MSPICULIGERA_LOCUS18730</name>
</gene>
<evidence type="ECO:0000313" key="2">
    <source>
        <dbReference type="Proteomes" id="UP001177023"/>
    </source>
</evidence>
<proteinExistence type="predicted"/>